<reference evidence="2" key="1">
    <citation type="journal article" date="2019" name="Science">
        <title>Mutation of a bHLH transcription factor allowed almond domestication.</title>
        <authorList>
            <person name="Sanchez-Perez R."/>
            <person name="Pavan S."/>
            <person name="Mazzeo R."/>
            <person name="Moldovan C."/>
            <person name="Aiese Cigliano R."/>
            <person name="Del Cueto J."/>
            <person name="Ricciardi F."/>
            <person name="Lotti C."/>
            <person name="Ricciardi L."/>
            <person name="Dicenta F."/>
            <person name="Lopez-Marques R.L."/>
            <person name="Lindberg Moller B."/>
        </authorList>
    </citation>
    <scope>NUCLEOTIDE SEQUENCE</scope>
</reference>
<organism evidence="2">
    <name type="scientific">Prunus dulcis</name>
    <name type="common">Almond</name>
    <name type="synonym">Amygdalus dulcis</name>
    <dbReference type="NCBI Taxonomy" id="3755"/>
    <lineage>
        <taxon>Eukaryota</taxon>
        <taxon>Viridiplantae</taxon>
        <taxon>Streptophyta</taxon>
        <taxon>Embryophyta</taxon>
        <taxon>Tracheophyta</taxon>
        <taxon>Spermatophyta</taxon>
        <taxon>Magnoliopsida</taxon>
        <taxon>eudicotyledons</taxon>
        <taxon>Gunneridae</taxon>
        <taxon>Pentapetalae</taxon>
        <taxon>rosids</taxon>
        <taxon>fabids</taxon>
        <taxon>Rosales</taxon>
        <taxon>Rosaceae</taxon>
        <taxon>Amygdaloideae</taxon>
        <taxon>Amygdaleae</taxon>
        <taxon>Prunus</taxon>
    </lineage>
</organism>
<dbReference type="InterPro" id="IPR013103">
    <property type="entry name" value="RVT_2"/>
</dbReference>
<name>A0A4Y1RRN7_PRUDU</name>
<evidence type="ECO:0000313" key="2">
    <source>
        <dbReference type="EMBL" id="BBH06979.1"/>
    </source>
</evidence>
<feature type="domain" description="Reverse transcriptase Ty1/copia-type" evidence="1">
    <location>
        <begin position="208"/>
        <end position="260"/>
    </location>
</feature>
<evidence type="ECO:0000259" key="1">
    <source>
        <dbReference type="Pfam" id="PF07727"/>
    </source>
</evidence>
<dbReference type="AlphaFoldDB" id="A0A4Y1RRN7"/>
<sequence length="290" mass="33399">MGIFKKPSWVLKQKNAYSLDMMKGRRAGSVWNVKLIKFHFQGMLSLVRFLPIMRKDDVDPGLVESLPISSNSRPADDNEPSCFDEAHGKKDWEQAMDEEMNGLIKNETWDLVPKPQHVVPVTCKWVHKIKRKANGSIDRFKARLVVRVSSQNMGKTMKKLSVRLKKIGREIYMVQPPDYVLQKHPEFVCKLKKALYGLKKLQELGTKNGKLHMIVLLYVDDMIVSGNDEKEIAKLRSELSIQFEMKELGELSHFLDLEMLTLVVILDDRKSTSGYVFFCAAKQLFILVCR</sequence>
<accession>A0A4Y1RRN7</accession>
<gene>
    <name evidence="2" type="ORF">Prudu_018768</name>
</gene>
<dbReference type="EMBL" id="AP019303">
    <property type="protein sequence ID" value="BBH06979.1"/>
    <property type="molecule type" value="Genomic_DNA"/>
</dbReference>
<proteinExistence type="predicted"/>
<protein>
    <recommendedName>
        <fullName evidence="1">Reverse transcriptase Ty1/copia-type domain-containing protein</fullName>
    </recommendedName>
</protein>
<dbReference type="Pfam" id="PF07727">
    <property type="entry name" value="RVT_2"/>
    <property type="match status" value="1"/>
</dbReference>